<evidence type="ECO:0000256" key="2">
    <source>
        <dbReference type="ARBA" id="ARBA00023125"/>
    </source>
</evidence>
<dbReference type="Pfam" id="PF01638">
    <property type="entry name" value="HxlR"/>
    <property type="match status" value="1"/>
</dbReference>
<dbReference type="PROSITE" id="PS51118">
    <property type="entry name" value="HTH_HXLR"/>
    <property type="match status" value="1"/>
</dbReference>
<dbReference type="SUPFAM" id="SSF46785">
    <property type="entry name" value="Winged helix' DNA-binding domain"/>
    <property type="match status" value="1"/>
</dbReference>
<keyword evidence="3" id="KW-0804">Transcription</keyword>
<accession>A0AAJ6AYJ4</accession>
<dbReference type="EMBL" id="CP119312">
    <property type="protein sequence ID" value="WEK03650.1"/>
    <property type="molecule type" value="Genomic_DNA"/>
</dbReference>
<dbReference type="Gene3D" id="1.10.10.10">
    <property type="entry name" value="Winged helix-like DNA-binding domain superfamily/Winged helix DNA-binding domain"/>
    <property type="match status" value="1"/>
</dbReference>
<protein>
    <submittedName>
        <fullName evidence="5">Helix-turn-helix domain-containing protein</fullName>
    </submittedName>
</protein>
<dbReference type="InterPro" id="IPR036388">
    <property type="entry name" value="WH-like_DNA-bd_sf"/>
</dbReference>
<keyword evidence="2" id="KW-0238">DNA-binding</keyword>
<dbReference type="Proteomes" id="UP001217476">
    <property type="component" value="Chromosome"/>
</dbReference>
<name>A0AAJ6AYJ4_9HYPH</name>
<proteinExistence type="predicted"/>
<dbReference type="AlphaFoldDB" id="A0AAJ6AYJ4"/>
<dbReference type="GO" id="GO:0003677">
    <property type="term" value="F:DNA binding"/>
    <property type="evidence" value="ECO:0007669"/>
    <property type="project" value="UniProtKB-KW"/>
</dbReference>
<dbReference type="InterPro" id="IPR036390">
    <property type="entry name" value="WH_DNA-bd_sf"/>
</dbReference>
<dbReference type="InterPro" id="IPR002577">
    <property type="entry name" value="HTH_HxlR"/>
</dbReference>
<evidence type="ECO:0000256" key="1">
    <source>
        <dbReference type="ARBA" id="ARBA00023015"/>
    </source>
</evidence>
<keyword evidence="1" id="KW-0805">Transcription regulation</keyword>
<feature type="domain" description="HTH hxlR-type" evidence="4">
    <location>
        <begin position="16"/>
        <end position="118"/>
    </location>
</feature>
<organism evidence="5 6">
    <name type="scientific">Candidatus Devosia phytovorans</name>
    <dbReference type="NCBI Taxonomy" id="3121372"/>
    <lineage>
        <taxon>Bacteria</taxon>
        <taxon>Pseudomonadati</taxon>
        <taxon>Pseudomonadota</taxon>
        <taxon>Alphaproteobacteria</taxon>
        <taxon>Hyphomicrobiales</taxon>
        <taxon>Devosiaceae</taxon>
        <taxon>Devosia</taxon>
    </lineage>
</organism>
<gene>
    <name evidence="5" type="ORF">P0Y65_15840</name>
</gene>
<reference evidence="5" key="1">
    <citation type="submission" date="2023-03" db="EMBL/GenBank/DDBJ databases">
        <title>Andean soil-derived lignocellulolytic bacterial consortium as a source of novel taxa and putative plastic-active enzymes.</title>
        <authorList>
            <person name="Diaz-Garcia L."/>
            <person name="Chuvochina M."/>
            <person name="Feuerriegel G."/>
            <person name="Bunk B."/>
            <person name="Sproer C."/>
            <person name="Streit W.R."/>
            <person name="Rodriguez L.M."/>
            <person name="Overmann J."/>
            <person name="Jimenez D.J."/>
        </authorList>
    </citation>
    <scope>NUCLEOTIDE SEQUENCE</scope>
    <source>
        <strain evidence="5">MAG 4196</strain>
    </source>
</reference>
<evidence type="ECO:0000259" key="4">
    <source>
        <dbReference type="PROSITE" id="PS51118"/>
    </source>
</evidence>
<evidence type="ECO:0000313" key="5">
    <source>
        <dbReference type="EMBL" id="WEK03650.1"/>
    </source>
</evidence>
<evidence type="ECO:0000313" key="6">
    <source>
        <dbReference type="Proteomes" id="UP001217476"/>
    </source>
</evidence>
<sequence>MNDGENTHIDAAGLRAPDVERAQELLALTGEAWTGPVVTSLKGRTARFNVLRSEVPGIAQKQLTRTLRQLERDGFVERTAYYSIPPRVEYQLTDLGDELFESMAAIGRLAVTRHSQIAAARQRFDHALFENRAIAMPDVQLR</sequence>
<dbReference type="PANTHER" id="PTHR33204:SF39">
    <property type="entry name" value="TRANSCRIPTIONAL REGULATORY PROTEIN"/>
    <property type="match status" value="1"/>
</dbReference>
<evidence type="ECO:0000256" key="3">
    <source>
        <dbReference type="ARBA" id="ARBA00023163"/>
    </source>
</evidence>
<dbReference type="PANTHER" id="PTHR33204">
    <property type="entry name" value="TRANSCRIPTIONAL REGULATOR, MARR FAMILY"/>
    <property type="match status" value="1"/>
</dbReference>